<dbReference type="ExpressionAtlas" id="Q4V3H1">
    <property type="expression patterns" value="baseline and differential"/>
</dbReference>
<keyword evidence="3" id="KW-0964">Secreted</keyword>
<feature type="signal peptide" evidence="6">
    <location>
        <begin position="1"/>
        <end position="18"/>
    </location>
</feature>
<dbReference type="EMBL" id="BT023385">
    <property type="protein sequence ID" value="AAY55801.1"/>
    <property type="molecule type" value="mRNA"/>
</dbReference>
<evidence type="ECO:0000256" key="6">
    <source>
        <dbReference type="SAM" id="SignalP"/>
    </source>
</evidence>
<dbReference type="SMART" id="SM00708">
    <property type="entry name" value="PhBP"/>
    <property type="match status" value="1"/>
</dbReference>
<reference evidence="7" key="1">
    <citation type="submission" date="2005-05" db="EMBL/GenBank/DDBJ databases">
        <authorList>
            <person name="Stapleton M."/>
            <person name="Carlson J."/>
            <person name="Chavez C."/>
            <person name="Frise E."/>
            <person name="George R."/>
            <person name="Pacleb J."/>
            <person name="Park S."/>
            <person name="Wan K."/>
            <person name="Yu C."/>
            <person name="Celniker S."/>
        </authorList>
    </citation>
    <scope>NUCLEOTIDE SEQUENCE</scope>
</reference>
<accession>Q4V3H1</accession>
<feature type="chain" id="PRO_5004245296" evidence="6">
    <location>
        <begin position="19"/>
        <end position="142"/>
    </location>
</feature>
<dbReference type="HOGENOM" id="CLU_107288_3_1_1"/>
<dbReference type="AlphaFoldDB" id="Q4V3H1"/>
<keyword evidence="4 6" id="KW-0732">Signal</keyword>
<evidence type="ECO:0000256" key="3">
    <source>
        <dbReference type="ARBA" id="ARBA00022525"/>
    </source>
</evidence>
<dbReference type="GO" id="GO:0005549">
    <property type="term" value="F:odorant binding"/>
    <property type="evidence" value="ECO:0007669"/>
    <property type="project" value="InterPro"/>
</dbReference>
<evidence type="ECO:0000256" key="5">
    <source>
        <dbReference type="ARBA" id="ARBA00023157"/>
    </source>
</evidence>
<dbReference type="InterPro" id="IPR036728">
    <property type="entry name" value="PBP_GOBP_sf"/>
</dbReference>
<dbReference type="GO" id="GO:0005576">
    <property type="term" value="C:extracellular region"/>
    <property type="evidence" value="ECO:0007669"/>
    <property type="project" value="UniProtKB-SubCell"/>
</dbReference>
<protein>
    <submittedName>
        <fullName evidence="7">IP01903p</fullName>
    </submittedName>
</protein>
<name>Q4V3H1_DROME</name>
<dbReference type="VEuPathDB" id="VectorBase:FBgn0034474"/>
<evidence type="ECO:0000313" key="7">
    <source>
        <dbReference type="EMBL" id="AAY55801.1"/>
    </source>
</evidence>
<keyword evidence="5" id="KW-1015">Disulfide bond</keyword>
<dbReference type="OrthoDB" id="8194670at2759"/>
<dbReference type="CDD" id="cd23992">
    <property type="entry name" value="PBP_GOBP"/>
    <property type="match status" value="1"/>
</dbReference>
<sequence>RATFALTLLLGCLSGILAQANIDSSVSKELVTDCLKENGVTPQDLADLQSGKVKAEDAKDNVKCSSQCILVKSGFMDSTGILVKSGFMDSTGKLLTDKIKSYYANSNFKDVIEKDLDRCSAVKGANACDTAFKILSCFQAAN</sequence>
<dbReference type="PANTHER" id="PTHR11857:SF43">
    <property type="entry name" value="GEO07291P1-RELATED"/>
    <property type="match status" value="1"/>
</dbReference>
<evidence type="ECO:0000256" key="4">
    <source>
        <dbReference type="ARBA" id="ARBA00022729"/>
    </source>
</evidence>
<organism evidence="7">
    <name type="scientific">Drosophila melanogaster</name>
    <name type="common">Fruit fly</name>
    <dbReference type="NCBI Taxonomy" id="7227"/>
    <lineage>
        <taxon>Eukaryota</taxon>
        <taxon>Metazoa</taxon>
        <taxon>Ecdysozoa</taxon>
        <taxon>Arthropoda</taxon>
        <taxon>Hexapoda</taxon>
        <taxon>Insecta</taxon>
        <taxon>Pterygota</taxon>
        <taxon>Neoptera</taxon>
        <taxon>Endopterygota</taxon>
        <taxon>Diptera</taxon>
        <taxon>Brachycera</taxon>
        <taxon>Muscomorpha</taxon>
        <taxon>Ephydroidea</taxon>
        <taxon>Drosophilidae</taxon>
        <taxon>Drosophila</taxon>
        <taxon>Sophophora</taxon>
    </lineage>
</organism>
<proteinExistence type="evidence at transcript level"/>
<dbReference type="SUPFAM" id="SSF47565">
    <property type="entry name" value="Insect pheromone/odorant-binding proteins"/>
    <property type="match status" value="1"/>
</dbReference>
<comment type="subcellular location">
    <subcellularLocation>
        <location evidence="1">Secreted</location>
    </subcellularLocation>
</comment>
<feature type="non-terminal residue" evidence="7">
    <location>
        <position position="1"/>
    </location>
</feature>
<dbReference type="InterPro" id="IPR006170">
    <property type="entry name" value="PBP/GOBP"/>
</dbReference>
<gene>
    <name evidence="7" type="primary">Obp56g</name>
</gene>
<dbReference type="Pfam" id="PF01395">
    <property type="entry name" value="PBP_GOBP"/>
    <property type="match status" value="1"/>
</dbReference>
<evidence type="ECO:0000256" key="1">
    <source>
        <dbReference type="ARBA" id="ARBA00004613"/>
    </source>
</evidence>
<evidence type="ECO:0000256" key="2">
    <source>
        <dbReference type="ARBA" id="ARBA00008098"/>
    </source>
</evidence>
<comment type="similarity">
    <text evidence="2">Belongs to the PBP/GOBP family.</text>
</comment>
<dbReference type="Gene3D" id="1.10.238.20">
    <property type="entry name" value="Pheromone/general odorant binding protein domain"/>
    <property type="match status" value="2"/>
</dbReference>
<dbReference type="PANTHER" id="PTHR11857">
    <property type="entry name" value="ODORANT BINDING PROTEIN-RELATED"/>
    <property type="match status" value="1"/>
</dbReference>